<keyword evidence="10" id="KW-0812">Transmembrane</keyword>
<dbReference type="InterPro" id="IPR003660">
    <property type="entry name" value="HAMP_dom"/>
</dbReference>
<protein>
    <recommendedName>
        <fullName evidence="3">histidine kinase</fullName>
        <ecNumber evidence="3">2.7.13.3</ecNumber>
    </recommendedName>
</protein>
<dbReference type="Gene3D" id="2.60.40.1190">
    <property type="match status" value="1"/>
</dbReference>
<comment type="subcellular location">
    <subcellularLocation>
        <location evidence="2">Cell membrane</location>
        <topology evidence="2">Multi-pass membrane protein</topology>
    </subcellularLocation>
</comment>
<evidence type="ECO:0000313" key="13">
    <source>
        <dbReference type="EMBL" id="GLS84401.1"/>
    </source>
</evidence>
<dbReference type="Proteomes" id="UP001157439">
    <property type="component" value="Unassembled WGS sequence"/>
</dbReference>
<evidence type="ECO:0000256" key="8">
    <source>
        <dbReference type="ARBA" id="ARBA00022777"/>
    </source>
</evidence>
<comment type="caution">
    <text evidence="13">The sequence shown here is derived from an EMBL/GenBank/DDBJ whole genome shotgun (WGS) entry which is preliminary data.</text>
</comment>
<dbReference type="PANTHER" id="PTHR44936:SF10">
    <property type="entry name" value="SENSOR PROTEIN RSTB"/>
    <property type="match status" value="1"/>
</dbReference>
<evidence type="ECO:0000256" key="9">
    <source>
        <dbReference type="ARBA" id="ARBA00022840"/>
    </source>
</evidence>
<dbReference type="EMBL" id="BSPO01000003">
    <property type="protein sequence ID" value="GLS84401.1"/>
    <property type="molecule type" value="Genomic_DNA"/>
</dbReference>
<keyword evidence="10" id="KW-0472">Membrane</keyword>
<feature type="transmembrane region" description="Helical" evidence="10">
    <location>
        <begin position="423"/>
        <end position="445"/>
    </location>
</feature>
<dbReference type="SMART" id="SM00387">
    <property type="entry name" value="HATPase_c"/>
    <property type="match status" value="1"/>
</dbReference>
<keyword evidence="14" id="KW-1185">Reference proteome</keyword>
<dbReference type="Gene3D" id="1.10.287.130">
    <property type="match status" value="1"/>
</dbReference>
<keyword evidence="9" id="KW-0067">ATP-binding</keyword>
<feature type="domain" description="Histidine kinase" evidence="11">
    <location>
        <begin position="506"/>
        <end position="721"/>
    </location>
</feature>
<dbReference type="InterPro" id="IPR005467">
    <property type="entry name" value="His_kinase_dom"/>
</dbReference>
<sequence>MRLPRVGLIPKILLLSSSLLLLPWLGYQFIDEMEHYLQTGQENTLIGTTQALATALHERPALFNQHASFLKQVKKGRDLYAYPLDDAINLDGFLDDWQQYKHRFLHYGENKVLYQRNPNQKVALSFSNMVGKHGNYLYAMFSVTDPNPIKRATNALRIDQNDMLIMALETPEGEYKRYGVAVTRDGWFNAFTVPVSLSAVSGIEVEPSIQGHWRTTSKGYDIELRLPLDMLGSKLSFAFQDVNNTGSRRVDAVVATAPYRQSDKMGSVLVPSPEIERIIKGMQHNPSRIWVVDRHQRVLARSGDIHSSGGLWNQNDKTVEHQEGWWNTLYYARIAPLLDAWLNRPSNDFVDTLNDSTQLNSDYIEKALLGASQTHWRFTSDQKAVILSAASPIFVDGKVMGAVVAEQTTNGIRSLRNTAMQTLFQTLSLIIAAVVVLLLAFTAGISWRIRGLRNQTESAIDDKGKVNHLIEPSTRRDEIGDLSRSFSLVLERLAGYNQYLEKLSSRLSHELRTPVAVVRSSLENMSDDAPLSPHQQKAFARAQEGINRLNLILNSMTEASRIEQSLKSMELEPIVLQELLDGYHQSYALIYPNHRFTLSMDEQPATLEGVPEYLGQLLDKLVGNAVDFSEPNEPIKITLSHQKQQATITLANKGPLLPEEMKEQVFDSMVSLRTKKSDKPHLGLGLYIAKLIAHYHNGRISIQNQASQDGVIVTLVLPLTSSHQAD</sequence>
<evidence type="ECO:0000256" key="7">
    <source>
        <dbReference type="ARBA" id="ARBA00022741"/>
    </source>
</evidence>
<name>A0AA37U0J7_9GAMM</name>
<dbReference type="SMART" id="SM00388">
    <property type="entry name" value="HisKA"/>
    <property type="match status" value="1"/>
</dbReference>
<evidence type="ECO:0000256" key="6">
    <source>
        <dbReference type="ARBA" id="ARBA00022679"/>
    </source>
</evidence>
<dbReference type="InterPro" id="IPR036890">
    <property type="entry name" value="HATPase_C_sf"/>
</dbReference>
<dbReference type="Pfam" id="PF02518">
    <property type="entry name" value="HATPase_c"/>
    <property type="match status" value="1"/>
</dbReference>
<dbReference type="CDD" id="cd00082">
    <property type="entry name" value="HisKA"/>
    <property type="match status" value="1"/>
</dbReference>
<dbReference type="GO" id="GO:0005886">
    <property type="term" value="C:plasma membrane"/>
    <property type="evidence" value="ECO:0007669"/>
    <property type="project" value="UniProtKB-SubCell"/>
</dbReference>
<keyword evidence="5" id="KW-0597">Phosphoprotein</keyword>
<dbReference type="InterPro" id="IPR022510">
    <property type="entry name" value="Sortase_His-kinase"/>
</dbReference>
<reference evidence="13 14" key="1">
    <citation type="journal article" date="2014" name="Int. J. Syst. Evol. Microbiol.">
        <title>Complete genome sequence of Corynebacterium casei LMG S-19264T (=DSM 44701T), isolated from a smear-ripened cheese.</title>
        <authorList>
            <consortium name="US DOE Joint Genome Institute (JGI-PGF)"/>
            <person name="Walter F."/>
            <person name="Albersmeier A."/>
            <person name="Kalinowski J."/>
            <person name="Ruckert C."/>
        </authorList>
    </citation>
    <scope>NUCLEOTIDE SEQUENCE [LARGE SCALE GENOMIC DNA]</scope>
    <source>
        <strain evidence="13 14">NBRC 112785</strain>
    </source>
</reference>
<dbReference type="CDD" id="cd09622">
    <property type="entry name" value="CBM9_like_HisKa"/>
    <property type="match status" value="1"/>
</dbReference>
<accession>A0AA37U0J7</accession>
<dbReference type="InterPro" id="IPR003594">
    <property type="entry name" value="HATPase_dom"/>
</dbReference>
<evidence type="ECO:0000256" key="2">
    <source>
        <dbReference type="ARBA" id="ARBA00004651"/>
    </source>
</evidence>
<evidence type="ECO:0000313" key="14">
    <source>
        <dbReference type="Proteomes" id="UP001157439"/>
    </source>
</evidence>
<dbReference type="PROSITE" id="PS50109">
    <property type="entry name" value="HIS_KIN"/>
    <property type="match status" value="1"/>
</dbReference>
<organism evidence="13 14">
    <name type="scientific">Paraferrimonas haliotis</name>
    <dbReference type="NCBI Taxonomy" id="2013866"/>
    <lineage>
        <taxon>Bacteria</taxon>
        <taxon>Pseudomonadati</taxon>
        <taxon>Pseudomonadota</taxon>
        <taxon>Gammaproteobacteria</taxon>
        <taxon>Alteromonadales</taxon>
        <taxon>Ferrimonadaceae</taxon>
        <taxon>Paraferrimonas</taxon>
    </lineage>
</organism>
<evidence type="ECO:0000256" key="4">
    <source>
        <dbReference type="ARBA" id="ARBA00022475"/>
    </source>
</evidence>
<keyword evidence="4" id="KW-1003">Cell membrane</keyword>
<dbReference type="GO" id="GO:0000155">
    <property type="term" value="F:phosphorelay sensor kinase activity"/>
    <property type="evidence" value="ECO:0007669"/>
    <property type="project" value="InterPro"/>
</dbReference>
<dbReference type="PROSITE" id="PS50885">
    <property type="entry name" value="HAMP"/>
    <property type="match status" value="1"/>
</dbReference>
<dbReference type="PANTHER" id="PTHR44936">
    <property type="entry name" value="SENSOR PROTEIN CREC"/>
    <property type="match status" value="1"/>
</dbReference>
<evidence type="ECO:0000259" key="12">
    <source>
        <dbReference type="PROSITE" id="PS50885"/>
    </source>
</evidence>
<keyword evidence="6" id="KW-0808">Transferase</keyword>
<dbReference type="InterPro" id="IPR003661">
    <property type="entry name" value="HisK_dim/P_dom"/>
</dbReference>
<dbReference type="SUPFAM" id="SSF55874">
    <property type="entry name" value="ATPase domain of HSP90 chaperone/DNA topoisomerase II/histidine kinase"/>
    <property type="match status" value="1"/>
</dbReference>
<dbReference type="SUPFAM" id="SSF49344">
    <property type="entry name" value="CBD9-like"/>
    <property type="match status" value="1"/>
</dbReference>
<evidence type="ECO:0000256" key="5">
    <source>
        <dbReference type="ARBA" id="ARBA00022553"/>
    </source>
</evidence>
<dbReference type="Gene3D" id="3.30.565.10">
    <property type="entry name" value="Histidine kinase-like ATPase, C-terminal domain"/>
    <property type="match status" value="1"/>
</dbReference>
<keyword evidence="10" id="KW-1133">Transmembrane helix</keyword>
<evidence type="ECO:0000256" key="10">
    <source>
        <dbReference type="SAM" id="Phobius"/>
    </source>
</evidence>
<keyword evidence="8 13" id="KW-0418">Kinase</keyword>
<dbReference type="Pfam" id="PF00512">
    <property type="entry name" value="HisKA"/>
    <property type="match status" value="1"/>
</dbReference>
<evidence type="ECO:0000256" key="3">
    <source>
        <dbReference type="ARBA" id="ARBA00012438"/>
    </source>
</evidence>
<gene>
    <name evidence="13" type="ORF">GCM10007894_23780</name>
</gene>
<dbReference type="SUPFAM" id="SSF47384">
    <property type="entry name" value="Homodimeric domain of signal transducing histidine kinase"/>
    <property type="match status" value="1"/>
</dbReference>
<comment type="catalytic activity">
    <reaction evidence="1">
        <text>ATP + protein L-histidine = ADP + protein N-phospho-L-histidine.</text>
        <dbReference type="EC" id="2.7.13.3"/>
    </reaction>
</comment>
<dbReference type="EC" id="2.7.13.3" evidence="3"/>
<dbReference type="GO" id="GO:0005524">
    <property type="term" value="F:ATP binding"/>
    <property type="evidence" value="ECO:0007669"/>
    <property type="project" value="UniProtKB-KW"/>
</dbReference>
<dbReference type="RefSeq" id="WP_095500574.1">
    <property type="nucleotide sequence ID" value="NZ_BSPO01000003.1"/>
</dbReference>
<evidence type="ECO:0000259" key="11">
    <source>
        <dbReference type="PROSITE" id="PS50109"/>
    </source>
</evidence>
<dbReference type="InterPro" id="IPR036097">
    <property type="entry name" value="HisK_dim/P_sf"/>
</dbReference>
<dbReference type="InterPro" id="IPR050980">
    <property type="entry name" value="2C_sensor_his_kinase"/>
</dbReference>
<proteinExistence type="predicted"/>
<dbReference type="Gene3D" id="6.10.340.10">
    <property type="match status" value="1"/>
</dbReference>
<feature type="domain" description="HAMP" evidence="12">
    <location>
        <begin position="443"/>
        <end position="498"/>
    </location>
</feature>
<keyword evidence="7" id="KW-0547">Nucleotide-binding</keyword>
<dbReference type="NCBIfam" id="TIGR03785">
    <property type="entry name" value="marine_sort_HK"/>
    <property type="match status" value="1"/>
</dbReference>
<dbReference type="AlphaFoldDB" id="A0AA37U0J7"/>
<evidence type="ECO:0000256" key="1">
    <source>
        <dbReference type="ARBA" id="ARBA00000085"/>
    </source>
</evidence>